<reference evidence="2" key="2">
    <citation type="submission" date="2016-06" db="EMBL/GenBank/DDBJ databases">
        <title>The genome of a short-lived fish provides insights into sex chromosome evolution and the genetic control of aging.</title>
        <authorList>
            <person name="Reichwald K."/>
            <person name="Felder M."/>
            <person name="Petzold A."/>
            <person name="Koch P."/>
            <person name="Groth M."/>
            <person name="Platzer M."/>
        </authorList>
    </citation>
    <scope>NUCLEOTIDE SEQUENCE</scope>
    <source>
        <tissue evidence="2">Brain</tissue>
    </source>
</reference>
<dbReference type="AlphaFoldDB" id="A0A1A8PXU7"/>
<feature type="compositionally biased region" description="Polar residues" evidence="1">
    <location>
        <begin position="21"/>
        <end position="33"/>
    </location>
</feature>
<dbReference type="EMBL" id="HAEH01009115">
    <property type="protein sequence ID" value="SBR86305.1"/>
    <property type="molecule type" value="Transcribed_RNA"/>
</dbReference>
<evidence type="ECO:0000313" key="2">
    <source>
        <dbReference type="EMBL" id="SBR86305.1"/>
    </source>
</evidence>
<reference evidence="2" key="1">
    <citation type="submission" date="2016-05" db="EMBL/GenBank/DDBJ databases">
        <authorList>
            <person name="Lavstsen T."/>
            <person name="Jespersen J.S."/>
        </authorList>
    </citation>
    <scope>NUCLEOTIDE SEQUENCE</scope>
    <source>
        <tissue evidence="2">Brain</tissue>
    </source>
</reference>
<accession>A0A1A8PXU7</accession>
<feature type="non-terminal residue" evidence="2">
    <location>
        <position position="1"/>
    </location>
</feature>
<gene>
    <name evidence="2" type="primary">Nfu_g_1_002122</name>
</gene>
<feature type="non-terminal residue" evidence="2">
    <location>
        <position position="74"/>
    </location>
</feature>
<name>A0A1A8PXU7_9TELE</name>
<sequence length="74" mass="7200">EVDVSEVGSSEVDSSDGVASQAGSSEDVASSFQVASSDVASSGDALCTQEVDAPSSLASPRSPVPVVVLMAALA</sequence>
<organism evidence="2">
    <name type="scientific">Nothobranchius rachovii</name>
    <name type="common">bluefin notho</name>
    <dbReference type="NCBI Taxonomy" id="451742"/>
    <lineage>
        <taxon>Eukaryota</taxon>
        <taxon>Metazoa</taxon>
        <taxon>Chordata</taxon>
        <taxon>Craniata</taxon>
        <taxon>Vertebrata</taxon>
        <taxon>Euteleostomi</taxon>
        <taxon>Actinopterygii</taxon>
        <taxon>Neopterygii</taxon>
        <taxon>Teleostei</taxon>
        <taxon>Neoteleostei</taxon>
        <taxon>Acanthomorphata</taxon>
        <taxon>Ovalentaria</taxon>
        <taxon>Atherinomorphae</taxon>
        <taxon>Cyprinodontiformes</taxon>
        <taxon>Nothobranchiidae</taxon>
        <taxon>Nothobranchius</taxon>
    </lineage>
</organism>
<evidence type="ECO:0000256" key="1">
    <source>
        <dbReference type="SAM" id="MobiDB-lite"/>
    </source>
</evidence>
<protein>
    <submittedName>
        <fullName evidence="2">Uncharacterized protein</fullName>
    </submittedName>
</protein>
<proteinExistence type="predicted"/>
<feature type="compositionally biased region" description="Low complexity" evidence="1">
    <location>
        <begin position="1"/>
        <end position="18"/>
    </location>
</feature>
<feature type="region of interest" description="Disordered" evidence="1">
    <location>
        <begin position="1"/>
        <end position="35"/>
    </location>
</feature>